<sequence length="448" mass="49488">MPATRSSTRASVMAIHNLIEAPPSPTQEQPATPVGGRKGKRKASPSSSPRNSSTRKKANTSRGADNNATVKSEMNLARPGDVAVVLPPVVTEEGRSLVPAKLSFSFEEARAHLIRADPRFEDVFERLRCKPFEHLEQFDPFSTLASSILGQQISWKAARSIKHRFIRLFNPSLPEKPDDYNMVDYFPTAQDVVKMDMASLRTAGLSQRKAEYVLDLAARFADGRLSTEKLLQANDEELYEMLIAVRGVGKWTVDMFAIFSLRRPDILPVGDLGVQRGVVRWFLALHSPDYNVTISPDKLPSNPENSQTPAQTPTASTSSQAQTPLQDPDALPSLGGYNEDSSIPPVPAETEDISKEETTEPSALPVPFTPSINKTLNMKITKSGQPVEPPAPLPVGMTIPMLRGRLDPKKKVKGAFLTPKEMEELTNPWRPYRSLGVYYMWALADTEK</sequence>
<dbReference type="GO" id="GO:0008725">
    <property type="term" value="F:DNA-3-methyladenine glycosylase activity"/>
    <property type="evidence" value="ECO:0007669"/>
    <property type="project" value="TreeGrafter"/>
</dbReference>
<dbReference type="PANTHER" id="PTHR43003">
    <property type="entry name" value="DNA-3-METHYLADENINE GLYCOSYLASE"/>
    <property type="match status" value="1"/>
</dbReference>
<dbReference type="InterPro" id="IPR011257">
    <property type="entry name" value="DNA_glycosylase"/>
</dbReference>
<dbReference type="SUPFAM" id="SSF48150">
    <property type="entry name" value="DNA-glycosylase"/>
    <property type="match status" value="1"/>
</dbReference>
<dbReference type="CDD" id="cd00056">
    <property type="entry name" value="ENDO3c"/>
    <property type="match status" value="1"/>
</dbReference>
<keyword evidence="7" id="KW-1185">Reference proteome</keyword>
<protein>
    <submittedName>
        <fullName evidence="6">DNA glycosylase</fullName>
    </submittedName>
</protein>
<dbReference type="Gene3D" id="1.10.1670.40">
    <property type="match status" value="2"/>
</dbReference>
<gene>
    <name evidence="6" type="ORF">BXZ70DRAFT_958097</name>
</gene>
<evidence type="ECO:0000313" key="7">
    <source>
        <dbReference type="Proteomes" id="UP000813824"/>
    </source>
</evidence>
<evidence type="ECO:0000256" key="2">
    <source>
        <dbReference type="ARBA" id="ARBA00022763"/>
    </source>
</evidence>
<dbReference type="GO" id="GO:0032131">
    <property type="term" value="F:alkylated DNA binding"/>
    <property type="evidence" value="ECO:0007669"/>
    <property type="project" value="TreeGrafter"/>
</dbReference>
<feature type="compositionally biased region" description="Low complexity" evidence="4">
    <location>
        <begin position="306"/>
        <end position="324"/>
    </location>
</feature>
<dbReference type="AlphaFoldDB" id="A0A8K0UFU4"/>
<proteinExistence type="inferred from homology"/>
<evidence type="ECO:0000256" key="1">
    <source>
        <dbReference type="ARBA" id="ARBA00010817"/>
    </source>
</evidence>
<dbReference type="Pfam" id="PF00730">
    <property type="entry name" value="HhH-GPD"/>
    <property type="match status" value="1"/>
</dbReference>
<dbReference type="InterPro" id="IPR051912">
    <property type="entry name" value="Alkylbase_DNA_Glycosylase/TA"/>
</dbReference>
<evidence type="ECO:0000256" key="4">
    <source>
        <dbReference type="SAM" id="MobiDB-lite"/>
    </source>
</evidence>
<feature type="compositionally biased region" description="Polar residues" evidence="4">
    <location>
        <begin position="1"/>
        <end position="10"/>
    </location>
</feature>
<comment type="similarity">
    <text evidence="1">Belongs to the alkylbase DNA glycosidase AlkA family.</text>
</comment>
<evidence type="ECO:0000256" key="3">
    <source>
        <dbReference type="ARBA" id="ARBA00023204"/>
    </source>
</evidence>
<dbReference type="EMBL" id="JAEVFJ010000047">
    <property type="protein sequence ID" value="KAH8083774.1"/>
    <property type="molecule type" value="Genomic_DNA"/>
</dbReference>
<comment type="caution">
    <text evidence="6">The sequence shown here is derived from an EMBL/GenBank/DDBJ whole genome shotgun (WGS) entry which is preliminary data.</text>
</comment>
<keyword evidence="2" id="KW-0227">DNA damage</keyword>
<dbReference type="InterPro" id="IPR003265">
    <property type="entry name" value="HhH-GPD_domain"/>
</dbReference>
<feature type="domain" description="HhH-GPD" evidence="5">
    <location>
        <begin position="149"/>
        <end position="310"/>
    </location>
</feature>
<dbReference type="GO" id="GO:0005634">
    <property type="term" value="C:nucleus"/>
    <property type="evidence" value="ECO:0007669"/>
    <property type="project" value="TreeGrafter"/>
</dbReference>
<accession>A0A8K0UFU4</accession>
<dbReference type="OrthoDB" id="415889at2759"/>
<dbReference type="Gene3D" id="1.10.340.30">
    <property type="entry name" value="Hypothetical protein, domain 2"/>
    <property type="match status" value="1"/>
</dbReference>
<dbReference type="GO" id="GO:0032993">
    <property type="term" value="C:protein-DNA complex"/>
    <property type="evidence" value="ECO:0007669"/>
    <property type="project" value="TreeGrafter"/>
</dbReference>
<reference evidence="6" key="1">
    <citation type="journal article" date="2021" name="New Phytol.">
        <title>Evolutionary innovations through gain and loss of genes in the ectomycorrhizal Boletales.</title>
        <authorList>
            <person name="Wu G."/>
            <person name="Miyauchi S."/>
            <person name="Morin E."/>
            <person name="Kuo A."/>
            <person name="Drula E."/>
            <person name="Varga T."/>
            <person name="Kohler A."/>
            <person name="Feng B."/>
            <person name="Cao Y."/>
            <person name="Lipzen A."/>
            <person name="Daum C."/>
            <person name="Hundley H."/>
            <person name="Pangilinan J."/>
            <person name="Johnson J."/>
            <person name="Barry K."/>
            <person name="LaButti K."/>
            <person name="Ng V."/>
            <person name="Ahrendt S."/>
            <person name="Min B."/>
            <person name="Choi I.G."/>
            <person name="Park H."/>
            <person name="Plett J.M."/>
            <person name="Magnuson J."/>
            <person name="Spatafora J.W."/>
            <person name="Nagy L.G."/>
            <person name="Henrissat B."/>
            <person name="Grigoriev I.V."/>
            <person name="Yang Z.L."/>
            <person name="Xu J."/>
            <person name="Martin F.M."/>
        </authorList>
    </citation>
    <scope>NUCLEOTIDE SEQUENCE</scope>
    <source>
        <strain evidence="6">KKN 215</strain>
    </source>
</reference>
<feature type="region of interest" description="Disordered" evidence="4">
    <location>
        <begin position="294"/>
        <end position="370"/>
    </location>
</feature>
<organism evidence="6 7">
    <name type="scientific">Cristinia sonorae</name>
    <dbReference type="NCBI Taxonomy" id="1940300"/>
    <lineage>
        <taxon>Eukaryota</taxon>
        <taxon>Fungi</taxon>
        <taxon>Dikarya</taxon>
        <taxon>Basidiomycota</taxon>
        <taxon>Agaricomycotina</taxon>
        <taxon>Agaricomycetes</taxon>
        <taxon>Agaricomycetidae</taxon>
        <taxon>Agaricales</taxon>
        <taxon>Pleurotineae</taxon>
        <taxon>Stephanosporaceae</taxon>
        <taxon>Cristinia</taxon>
    </lineage>
</organism>
<dbReference type="SMART" id="SM00478">
    <property type="entry name" value="ENDO3c"/>
    <property type="match status" value="1"/>
</dbReference>
<dbReference type="GO" id="GO:0006307">
    <property type="term" value="P:DNA alkylation repair"/>
    <property type="evidence" value="ECO:0007669"/>
    <property type="project" value="TreeGrafter"/>
</dbReference>
<name>A0A8K0UFU4_9AGAR</name>
<keyword evidence="3" id="KW-0234">DNA repair</keyword>
<dbReference type="PANTHER" id="PTHR43003:SF5">
    <property type="entry name" value="DNA-3-METHYLADENINE GLYCOSYLASE"/>
    <property type="match status" value="1"/>
</dbReference>
<evidence type="ECO:0000313" key="6">
    <source>
        <dbReference type="EMBL" id="KAH8083774.1"/>
    </source>
</evidence>
<feature type="region of interest" description="Disordered" evidence="4">
    <location>
        <begin position="1"/>
        <end position="75"/>
    </location>
</feature>
<dbReference type="FunFam" id="1.10.340.30:FF:000004">
    <property type="entry name" value="DNA-3-methyladenine glycosylase II"/>
    <property type="match status" value="1"/>
</dbReference>
<dbReference type="GO" id="GO:0006285">
    <property type="term" value="P:base-excision repair, AP site formation"/>
    <property type="evidence" value="ECO:0007669"/>
    <property type="project" value="TreeGrafter"/>
</dbReference>
<feature type="compositionally biased region" description="Polar residues" evidence="4">
    <location>
        <begin position="60"/>
        <end position="72"/>
    </location>
</feature>
<evidence type="ECO:0000259" key="5">
    <source>
        <dbReference type="SMART" id="SM00478"/>
    </source>
</evidence>
<dbReference type="GO" id="GO:0043916">
    <property type="term" value="F:DNA-7-methylguanine glycosylase activity"/>
    <property type="evidence" value="ECO:0007669"/>
    <property type="project" value="TreeGrafter"/>
</dbReference>
<dbReference type="Proteomes" id="UP000813824">
    <property type="component" value="Unassembled WGS sequence"/>
</dbReference>